<sequence length="244" mass="25937">MSLWVYGLQLCCEVPIFVTLLLLSVGVSQSFRAHSPALVALELFTMLTAFVGLLVTVGSLLVHKADQKLVYVLRRSSLQLLRLSRNLTRRLTASGKGGTVEKAPPVVCKEGMDQEGGSCGLEGGRADGFEGGEGHDNNKEVDSADLGEAAAAEQTQAALHGDGEPLPRNRTLNPPLVVCTAAGAQAETQHDTVRAEVPHLRNPVVVPPQPAADVEECGSDFIPSELESGPKRPSVPLRFFPGVR</sequence>
<feature type="compositionally biased region" description="Basic and acidic residues" evidence="1">
    <location>
        <begin position="124"/>
        <end position="141"/>
    </location>
</feature>
<keyword evidence="2" id="KW-0812">Transmembrane</keyword>
<evidence type="ECO:0000256" key="2">
    <source>
        <dbReference type="SAM" id="Phobius"/>
    </source>
</evidence>
<evidence type="ECO:0008006" key="4">
    <source>
        <dbReference type="Google" id="ProtNLM"/>
    </source>
</evidence>
<keyword evidence="2" id="KW-0472">Membrane</keyword>
<reference evidence="3" key="1">
    <citation type="submission" date="2014-11" db="EMBL/GenBank/DDBJ databases">
        <authorList>
            <person name="Otto D Thomas"/>
            <person name="Naeem Raeece"/>
        </authorList>
    </citation>
    <scope>NUCLEOTIDE SEQUENCE</scope>
</reference>
<evidence type="ECO:0000313" key="3">
    <source>
        <dbReference type="EMBL" id="CEM44724.1"/>
    </source>
</evidence>
<proteinExistence type="predicted"/>
<evidence type="ECO:0000256" key="1">
    <source>
        <dbReference type="SAM" id="MobiDB-lite"/>
    </source>
</evidence>
<feature type="transmembrane region" description="Helical" evidence="2">
    <location>
        <begin position="6"/>
        <end position="27"/>
    </location>
</feature>
<gene>
    <name evidence="3" type="ORF">Cvel_7267</name>
</gene>
<feature type="transmembrane region" description="Helical" evidence="2">
    <location>
        <begin position="39"/>
        <end position="62"/>
    </location>
</feature>
<keyword evidence="2" id="KW-1133">Transmembrane helix</keyword>
<dbReference type="AlphaFoldDB" id="A0A0G4HKU5"/>
<dbReference type="EMBL" id="CDMZ01002998">
    <property type="protein sequence ID" value="CEM44724.1"/>
    <property type="molecule type" value="Genomic_DNA"/>
</dbReference>
<feature type="region of interest" description="Disordered" evidence="1">
    <location>
        <begin position="119"/>
        <end position="141"/>
    </location>
</feature>
<name>A0A0G4HKU5_9ALVE</name>
<feature type="region of interest" description="Disordered" evidence="1">
    <location>
        <begin position="151"/>
        <end position="170"/>
    </location>
</feature>
<accession>A0A0G4HKU5</accession>
<protein>
    <recommendedName>
        <fullName evidence="4">Transmembrane protein</fullName>
    </recommendedName>
</protein>
<organism evidence="3">
    <name type="scientific">Chromera velia CCMP2878</name>
    <dbReference type="NCBI Taxonomy" id="1169474"/>
    <lineage>
        <taxon>Eukaryota</taxon>
        <taxon>Sar</taxon>
        <taxon>Alveolata</taxon>
        <taxon>Colpodellida</taxon>
        <taxon>Chromeraceae</taxon>
        <taxon>Chromera</taxon>
    </lineage>
</organism>
<dbReference type="VEuPathDB" id="CryptoDB:Cvel_7267"/>